<comment type="caution">
    <text evidence="2">The sequence shown here is derived from an EMBL/GenBank/DDBJ whole genome shotgun (WGS) entry which is preliminary data.</text>
</comment>
<reference evidence="2 3" key="1">
    <citation type="journal article" date="2019" name="Sci. Rep.">
        <title>Orb-weaving spider Araneus ventricosus genome elucidates the spidroin gene catalogue.</title>
        <authorList>
            <person name="Kono N."/>
            <person name="Nakamura H."/>
            <person name="Ohtoshi R."/>
            <person name="Moran D.A.P."/>
            <person name="Shinohara A."/>
            <person name="Yoshida Y."/>
            <person name="Fujiwara M."/>
            <person name="Mori M."/>
            <person name="Tomita M."/>
            <person name="Arakawa K."/>
        </authorList>
    </citation>
    <scope>NUCLEOTIDE SEQUENCE [LARGE SCALE GENOMIC DNA]</scope>
</reference>
<dbReference type="Proteomes" id="UP000499080">
    <property type="component" value="Unassembled WGS sequence"/>
</dbReference>
<dbReference type="AlphaFoldDB" id="A0A4Y2F039"/>
<proteinExistence type="predicted"/>
<dbReference type="EMBL" id="BGPR01000744">
    <property type="protein sequence ID" value="GBM33878.1"/>
    <property type="molecule type" value="Genomic_DNA"/>
</dbReference>
<feature type="transmembrane region" description="Helical" evidence="1">
    <location>
        <begin position="61"/>
        <end position="82"/>
    </location>
</feature>
<gene>
    <name evidence="2" type="ORF">AVEN_5922_1</name>
</gene>
<evidence type="ECO:0000313" key="2">
    <source>
        <dbReference type="EMBL" id="GBM33878.1"/>
    </source>
</evidence>
<protein>
    <submittedName>
        <fullName evidence="2">Uncharacterized protein</fullName>
    </submittedName>
</protein>
<accession>A0A4Y2F039</accession>
<keyword evidence="1" id="KW-1133">Transmembrane helix</keyword>
<keyword evidence="1" id="KW-0472">Membrane</keyword>
<keyword evidence="3" id="KW-1185">Reference proteome</keyword>
<organism evidence="2 3">
    <name type="scientific">Araneus ventricosus</name>
    <name type="common">Orbweaver spider</name>
    <name type="synonym">Epeira ventricosa</name>
    <dbReference type="NCBI Taxonomy" id="182803"/>
    <lineage>
        <taxon>Eukaryota</taxon>
        <taxon>Metazoa</taxon>
        <taxon>Ecdysozoa</taxon>
        <taxon>Arthropoda</taxon>
        <taxon>Chelicerata</taxon>
        <taxon>Arachnida</taxon>
        <taxon>Araneae</taxon>
        <taxon>Araneomorphae</taxon>
        <taxon>Entelegynae</taxon>
        <taxon>Araneoidea</taxon>
        <taxon>Araneidae</taxon>
        <taxon>Araneus</taxon>
    </lineage>
</organism>
<name>A0A4Y2F039_ARAVE</name>
<evidence type="ECO:0000256" key="1">
    <source>
        <dbReference type="SAM" id="Phobius"/>
    </source>
</evidence>
<keyword evidence="1" id="KW-0812">Transmembrane</keyword>
<evidence type="ECO:0000313" key="3">
    <source>
        <dbReference type="Proteomes" id="UP000499080"/>
    </source>
</evidence>
<sequence length="110" mass="12232">MVYKRSANDFEQRLGSFVCIASWKSGVLRAIESTVIVITSDLLTVCVPKFESAATLITSELLSVCVANLYELLFLVPVLLVFPAYLRINLNSPLSCVLDSLHHTPTERFL</sequence>